<comment type="caution">
    <text evidence="1">The sequence shown here is derived from an EMBL/GenBank/DDBJ whole genome shotgun (WGS) entry which is preliminary data.</text>
</comment>
<proteinExistence type="predicted"/>
<reference evidence="1 2" key="1">
    <citation type="submission" date="2019-10" db="EMBL/GenBank/DDBJ databases">
        <title>Gracilibacillus sp. nov. isolated from rice seeds.</title>
        <authorList>
            <person name="He S."/>
        </authorList>
    </citation>
    <scope>NUCLEOTIDE SEQUENCE [LARGE SCALE GENOMIC DNA]</scope>
    <source>
        <strain evidence="1 2">TD8</strain>
    </source>
</reference>
<protein>
    <recommendedName>
        <fullName evidence="3">DUF4901 domain-containing protein</fullName>
    </recommendedName>
</protein>
<accession>A0A7C8GUC8</accession>
<evidence type="ECO:0000313" key="1">
    <source>
        <dbReference type="EMBL" id="KAB8138204.1"/>
    </source>
</evidence>
<dbReference type="AlphaFoldDB" id="A0A7C8GUC8"/>
<dbReference type="EMBL" id="WEID01000026">
    <property type="protein sequence ID" value="KAB8138204.1"/>
    <property type="molecule type" value="Genomic_DNA"/>
</dbReference>
<dbReference type="OrthoDB" id="2445738at2"/>
<evidence type="ECO:0008006" key="3">
    <source>
        <dbReference type="Google" id="ProtNLM"/>
    </source>
</evidence>
<dbReference type="RefSeq" id="WP_153402120.1">
    <property type="nucleotide sequence ID" value="NZ_ML762426.1"/>
</dbReference>
<evidence type="ECO:0000313" key="2">
    <source>
        <dbReference type="Proteomes" id="UP000480246"/>
    </source>
</evidence>
<sequence length="262" mass="30279">MTNLVKKLKPFINRDFSIEILEDEFFLHIIDRETEEMYGTVLIDENGQLESIDIEGYSDEEIELESLETPVHTEEMMRLSQLFVDTFVQKEVHFSMLNEFTENSFMITYEERDPKLDVLIPHTGCTLHFTREGKLTSASVGQTDFTLEYPEIEISKEEAKERLRSTGYLQIAIDLPDQEEEGYGKAELIYRANDEYIGVNVDGTVDSLYEFMETEELGVKKIPAANPSETMEQMLQVNDHLVKKTGEDHSLIWVDPTMPVDE</sequence>
<dbReference type="Proteomes" id="UP000480246">
    <property type="component" value="Unassembled WGS sequence"/>
</dbReference>
<name>A0A7C8GUC8_9BACI</name>
<organism evidence="1 2">
    <name type="scientific">Gracilibacillus oryzae</name>
    <dbReference type="NCBI Taxonomy" id="1672701"/>
    <lineage>
        <taxon>Bacteria</taxon>
        <taxon>Bacillati</taxon>
        <taxon>Bacillota</taxon>
        <taxon>Bacilli</taxon>
        <taxon>Bacillales</taxon>
        <taxon>Bacillaceae</taxon>
        <taxon>Gracilibacillus</taxon>
    </lineage>
</organism>
<keyword evidence="2" id="KW-1185">Reference proteome</keyword>
<gene>
    <name evidence="1" type="ORF">F9U64_06130</name>
</gene>